<evidence type="ECO:0000256" key="1">
    <source>
        <dbReference type="ARBA" id="ARBA00022729"/>
    </source>
</evidence>
<dbReference type="Proteomes" id="UP000001072">
    <property type="component" value="Unassembled WGS sequence"/>
</dbReference>
<accession>F4RU68</accession>
<dbReference type="Pfam" id="PF10342">
    <property type="entry name" value="Kre9_KNH"/>
    <property type="match status" value="1"/>
</dbReference>
<organism evidence="6">
    <name type="scientific">Melampsora larici-populina (strain 98AG31 / pathotype 3-4-7)</name>
    <name type="common">Poplar leaf rust fungus</name>
    <dbReference type="NCBI Taxonomy" id="747676"/>
    <lineage>
        <taxon>Eukaryota</taxon>
        <taxon>Fungi</taxon>
        <taxon>Dikarya</taxon>
        <taxon>Basidiomycota</taxon>
        <taxon>Pucciniomycotina</taxon>
        <taxon>Pucciniomycetes</taxon>
        <taxon>Pucciniales</taxon>
        <taxon>Melampsoraceae</taxon>
        <taxon>Melampsora</taxon>
    </lineage>
</organism>
<evidence type="ECO:0000313" key="6">
    <source>
        <dbReference type="Proteomes" id="UP000001072"/>
    </source>
</evidence>
<dbReference type="VEuPathDB" id="FungiDB:MELLADRAFT_123333"/>
<feature type="region of interest" description="Disordered" evidence="2">
    <location>
        <begin position="127"/>
        <end position="156"/>
    </location>
</feature>
<dbReference type="InParanoid" id="F4RU68"/>
<feature type="domain" description="Yeast cell wall synthesis Kre9/Knh1-like N-terminal" evidence="4">
    <location>
        <begin position="26"/>
        <end position="121"/>
    </location>
</feature>
<evidence type="ECO:0000256" key="3">
    <source>
        <dbReference type="SAM" id="SignalP"/>
    </source>
</evidence>
<keyword evidence="1 3" id="KW-0732">Signal</keyword>
<sequence>MPLRMPSVFHLLLLCFVGSKAFEITSPTETTNWDISAPIQIEWSTTSTDPEKFDLQITNRDPNIYPEGIIELVKQDVNSGDGKVMLDLSGNNHLKSGTGYTINFIKSQSDEVLAQSHLFSLTNDQYNSKSGSDLSNTKNDNHLDTNKTVDLHDSSPMNYPHTDVSIPGFNSTDAKDSAHNSGGKLQASFSILKWSWVLIVSLLINVLVI</sequence>
<feature type="compositionally biased region" description="Polar residues" evidence="2">
    <location>
        <begin position="127"/>
        <end position="138"/>
    </location>
</feature>
<feature type="signal peptide" evidence="3">
    <location>
        <begin position="1"/>
        <end position="21"/>
    </location>
</feature>
<dbReference type="PANTHER" id="PTHR35185">
    <property type="entry name" value="SERINE/THREONINE-RICH PROTEIN ADG2-RELATED"/>
    <property type="match status" value="1"/>
</dbReference>
<keyword evidence="6" id="KW-1185">Reference proteome</keyword>
<name>F4RU68_MELLP</name>
<evidence type="ECO:0000256" key="2">
    <source>
        <dbReference type="SAM" id="MobiDB-lite"/>
    </source>
</evidence>
<proteinExistence type="predicted"/>
<feature type="compositionally biased region" description="Basic and acidic residues" evidence="2">
    <location>
        <begin position="139"/>
        <end position="153"/>
    </location>
</feature>
<dbReference type="InterPro" id="IPR018466">
    <property type="entry name" value="Kre9/Knh1-like_N"/>
</dbReference>
<dbReference type="HOGENOM" id="CLU_1294657_0_0_1"/>
<evidence type="ECO:0000313" key="5">
    <source>
        <dbReference type="EMBL" id="EGG04137.1"/>
    </source>
</evidence>
<dbReference type="GeneID" id="18926340"/>
<dbReference type="EMBL" id="GL883120">
    <property type="protein sequence ID" value="EGG04137.1"/>
    <property type="molecule type" value="Genomic_DNA"/>
</dbReference>
<dbReference type="InterPro" id="IPR052479">
    <property type="entry name" value="GPI-anchor_Adhesion_Reg"/>
</dbReference>
<dbReference type="RefSeq" id="XP_007412598.1">
    <property type="nucleotide sequence ID" value="XM_007412536.1"/>
</dbReference>
<dbReference type="OrthoDB" id="5316007at2759"/>
<reference evidence="6" key="1">
    <citation type="journal article" date="2011" name="Proc. Natl. Acad. Sci. U.S.A.">
        <title>Obligate biotrophy features unraveled by the genomic analysis of rust fungi.</title>
        <authorList>
            <person name="Duplessis S."/>
            <person name="Cuomo C.A."/>
            <person name="Lin Y.-C."/>
            <person name="Aerts A."/>
            <person name="Tisserant E."/>
            <person name="Veneault-Fourrey C."/>
            <person name="Joly D.L."/>
            <person name="Hacquard S."/>
            <person name="Amselem J."/>
            <person name="Cantarel B.L."/>
            <person name="Chiu R."/>
            <person name="Coutinho P.M."/>
            <person name="Feau N."/>
            <person name="Field M."/>
            <person name="Frey P."/>
            <person name="Gelhaye E."/>
            <person name="Goldberg J."/>
            <person name="Grabherr M.G."/>
            <person name="Kodira C.D."/>
            <person name="Kohler A."/>
            <person name="Kuees U."/>
            <person name="Lindquist E.A."/>
            <person name="Lucas S.M."/>
            <person name="Mago R."/>
            <person name="Mauceli E."/>
            <person name="Morin E."/>
            <person name="Murat C."/>
            <person name="Pangilinan J.L."/>
            <person name="Park R."/>
            <person name="Pearson M."/>
            <person name="Quesneville H."/>
            <person name="Rouhier N."/>
            <person name="Sakthikumar S."/>
            <person name="Salamov A.A."/>
            <person name="Schmutz J."/>
            <person name="Selles B."/>
            <person name="Shapiro H."/>
            <person name="Tanguay P."/>
            <person name="Tuskan G.A."/>
            <person name="Henrissat B."/>
            <person name="Van de Peer Y."/>
            <person name="Rouze P."/>
            <person name="Ellis J.G."/>
            <person name="Dodds P.N."/>
            <person name="Schein J.E."/>
            <person name="Zhong S."/>
            <person name="Hamelin R.C."/>
            <person name="Grigoriev I.V."/>
            <person name="Szabo L.J."/>
            <person name="Martin F."/>
        </authorList>
    </citation>
    <scope>NUCLEOTIDE SEQUENCE [LARGE SCALE GENOMIC DNA]</scope>
    <source>
        <strain evidence="6">98AG31 / pathotype 3-4-7</strain>
    </source>
</reference>
<dbReference type="AlphaFoldDB" id="F4RU68"/>
<dbReference type="PANTHER" id="PTHR35185:SF1">
    <property type="entry name" value="UPF0619 GPI-ANCHORED MEMBRANE PROTEIN C1322.10"/>
    <property type="match status" value="1"/>
</dbReference>
<dbReference type="KEGG" id="mlr:MELLADRAFT_123333"/>
<evidence type="ECO:0000259" key="4">
    <source>
        <dbReference type="Pfam" id="PF10342"/>
    </source>
</evidence>
<feature type="chain" id="PRO_5003315559" evidence="3">
    <location>
        <begin position="22"/>
        <end position="209"/>
    </location>
</feature>
<protein>
    <submittedName>
        <fullName evidence="5">Secreted protein</fullName>
    </submittedName>
</protein>
<gene>
    <name evidence="5" type="ORF">MELLADRAFT_123333</name>
</gene>